<feature type="domain" description="Dehydrogenase E1 component" evidence="6">
    <location>
        <begin position="363"/>
        <end position="535"/>
    </location>
</feature>
<dbReference type="Gene3D" id="3.40.50.970">
    <property type="match status" value="2"/>
</dbReference>
<keyword evidence="8" id="KW-1185">Reference proteome</keyword>
<dbReference type="SUPFAM" id="SSF52518">
    <property type="entry name" value="Thiamin diphosphate-binding fold (THDP-binding)"/>
    <property type="match status" value="2"/>
</dbReference>
<organism evidence="7 8">
    <name type="scientific">Wenjunlia tyrosinilytica</name>
    <dbReference type="NCBI Taxonomy" id="1544741"/>
    <lineage>
        <taxon>Bacteria</taxon>
        <taxon>Bacillati</taxon>
        <taxon>Actinomycetota</taxon>
        <taxon>Actinomycetes</taxon>
        <taxon>Kitasatosporales</taxon>
        <taxon>Streptomycetaceae</taxon>
        <taxon>Wenjunlia</taxon>
    </lineage>
</organism>
<comment type="cofactor">
    <cofactor evidence="1 4">
        <name>thiamine diphosphate</name>
        <dbReference type="ChEBI" id="CHEBI:58937"/>
    </cofactor>
</comment>
<protein>
    <recommendedName>
        <fullName evidence="4">2-oxoisovalerate dehydrogenase subunit alpha</fullName>
        <ecNumber evidence="4">1.2.4.4</ecNumber>
    </recommendedName>
    <alternativeName>
        <fullName evidence="4">Branched-chain alpha-keto acid dehydrogenase E1 component alpha chain</fullName>
    </alternativeName>
</protein>
<dbReference type="InterPro" id="IPR050771">
    <property type="entry name" value="Alpha-ketoacid_DH_E1_comp"/>
</dbReference>
<dbReference type="Pfam" id="PF00676">
    <property type="entry name" value="E1_dh"/>
    <property type="match status" value="2"/>
</dbReference>
<evidence type="ECO:0000256" key="4">
    <source>
        <dbReference type="RuleBase" id="RU365014"/>
    </source>
</evidence>
<comment type="catalytic activity">
    <reaction evidence="4">
        <text>N(6)-[(R)-lipoyl]-L-lysyl-[protein] + 3-methyl-2-oxobutanoate + H(+) = N(6)-[(R)-S(8)-2-methylpropanoyldihydrolipoyl]-L-lysyl-[protein] + CO2</text>
        <dbReference type="Rhea" id="RHEA:13457"/>
        <dbReference type="Rhea" id="RHEA-COMP:10474"/>
        <dbReference type="Rhea" id="RHEA-COMP:10497"/>
        <dbReference type="ChEBI" id="CHEBI:11851"/>
        <dbReference type="ChEBI" id="CHEBI:15378"/>
        <dbReference type="ChEBI" id="CHEBI:16526"/>
        <dbReference type="ChEBI" id="CHEBI:83099"/>
        <dbReference type="ChEBI" id="CHEBI:83142"/>
        <dbReference type="EC" id="1.2.4.4"/>
    </reaction>
</comment>
<dbReference type="Proteomes" id="UP000641932">
    <property type="component" value="Unassembled WGS sequence"/>
</dbReference>
<comment type="similarity">
    <text evidence="4">Belongs to the BCKDHA family.</text>
</comment>
<evidence type="ECO:0000256" key="1">
    <source>
        <dbReference type="ARBA" id="ARBA00001964"/>
    </source>
</evidence>
<evidence type="ECO:0000313" key="7">
    <source>
        <dbReference type="EMBL" id="GGO86030.1"/>
    </source>
</evidence>
<evidence type="ECO:0000256" key="2">
    <source>
        <dbReference type="ARBA" id="ARBA00023002"/>
    </source>
</evidence>
<evidence type="ECO:0000313" key="8">
    <source>
        <dbReference type="Proteomes" id="UP000641932"/>
    </source>
</evidence>
<dbReference type="AlphaFoldDB" id="A0A918DWR1"/>
<reference evidence="7" key="2">
    <citation type="submission" date="2020-09" db="EMBL/GenBank/DDBJ databases">
        <authorList>
            <person name="Sun Q."/>
            <person name="Zhou Y."/>
        </authorList>
    </citation>
    <scope>NUCLEOTIDE SEQUENCE</scope>
    <source>
        <strain evidence="7">CGMCC 4.7201</strain>
    </source>
</reference>
<dbReference type="GO" id="GO:0009083">
    <property type="term" value="P:branched-chain amino acid catabolic process"/>
    <property type="evidence" value="ECO:0007669"/>
    <property type="project" value="TreeGrafter"/>
</dbReference>
<evidence type="ECO:0000259" key="6">
    <source>
        <dbReference type="Pfam" id="PF00676"/>
    </source>
</evidence>
<dbReference type="PANTHER" id="PTHR43380:SF1">
    <property type="entry name" value="2-OXOISOVALERATE DEHYDROGENASE SUBUNIT ALPHA, MITOCHONDRIAL"/>
    <property type="match status" value="1"/>
</dbReference>
<dbReference type="CDD" id="cd02000">
    <property type="entry name" value="TPP_E1_PDC_ADC_BCADC"/>
    <property type="match status" value="1"/>
</dbReference>
<evidence type="ECO:0000256" key="3">
    <source>
        <dbReference type="ARBA" id="ARBA00023052"/>
    </source>
</evidence>
<keyword evidence="3 4" id="KW-0786">Thiamine pyrophosphate</keyword>
<reference evidence="7" key="1">
    <citation type="journal article" date="2014" name="Int. J. Syst. Evol. Microbiol.">
        <title>Complete genome sequence of Corynebacterium casei LMG S-19264T (=DSM 44701T), isolated from a smear-ripened cheese.</title>
        <authorList>
            <consortium name="US DOE Joint Genome Institute (JGI-PGF)"/>
            <person name="Walter F."/>
            <person name="Albersmeier A."/>
            <person name="Kalinowski J."/>
            <person name="Ruckert C."/>
        </authorList>
    </citation>
    <scope>NUCLEOTIDE SEQUENCE</scope>
    <source>
        <strain evidence="7">CGMCC 4.7201</strain>
    </source>
</reference>
<accession>A0A918DWR1</accession>
<feature type="domain" description="Dehydrogenase E1 component" evidence="6">
    <location>
        <begin position="61"/>
        <end position="168"/>
    </location>
</feature>
<feature type="region of interest" description="Disordered" evidence="5">
    <location>
        <begin position="1"/>
        <end position="32"/>
    </location>
</feature>
<comment type="function">
    <text evidence="4">The branched-chain alpha-keto dehydrogenase complex catalyzes the overall conversion of alpha-keto acids to acyl-CoA and CO(2). It contains multiple copies of three enzymatic components: branched-chain alpha-keto acid decarboxylase (E1), lipoamide acyltransferase (E2) and lipoamide dehydrogenase (E3).</text>
</comment>
<dbReference type="PANTHER" id="PTHR43380">
    <property type="entry name" value="2-OXOISOVALERATE DEHYDROGENASE SUBUNIT ALPHA, MITOCHONDRIAL"/>
    <property type="match status" value="1"/>
</dbReference>
<sequence length="580" mass="61637">MTVLEQPGPGPSADGAPAWRPRVEPEPLLPDTEPLRVLGTAAARDMDPDLLRSLYRRLVSGRRYNTQATALTKQGRLAVYPSSTGQEACEVAAALALGPRDWLFPSYRDTLAVTARGVDPVEALTLLRGDWHTGYDPAEHRVAPLSTPLATQMPHAVGLAHAARLKQDMERRRRDAAQVGGPDRGTREGYPAGAESSRSATAGGLERRRRDAAQVGGPDRGTREGYPAGAESSRSATAGGLERRRRDAAQVGGPDRGTREGYPAGAESSRSATAGGLERRRRDAAQVGGPDRGTREGYPAGAESSRSATAGGLERRRRDAAQVGGPDRGTREGYPAGAESSRSATAGDRQREKGGDGGDSGYTVALAMVGDGGTSEGDFHEALNFAAVWQAPVVFLVQNNGFAISVPLAKQTHAPSLAHKAVGYGMPGRLVDGNDAAAMYTVLSDAVRRAREGGGPTLVEAVTYRIDAHTNADDATRYRGADEVDAWRHHDPVALLERQLYELGLLDDDGVREAKEAAEAMAADLRERMNADPVLDPMDLFTHVYAEQTAQLREQAAMLRAELDAEAGHGHGHDHEGAGR</sequence>
<proteinExistence type="inferred from homology"/>
<feature type="region of interest" description="Disordered" evidence="5">
    <location>
        <begin position="168"/>
        <end position="361"/>
    </location>
</feature>
<name>A0A918DWR1_9ACTN</name>
<keyword evidence="2 4" id="KW-0560">Oxidoreductase</keyword>
<dbReference type="GO" id="GO:0000287">
    <property type="term" value="F:magnesium ion binding"/>
    <property type="evidence" value="ECO:0007669"/>
    <property type="project" value="UniProtKB-ARBA"/>
</dbReference>
<dbReference type="EC" id="1.2.4.4" evidence="4"/>
<dbReference type="GO" id="GO:0003863">
    <property type="term" value="F:branched-chain 2-oxo acid dehydrogenase activity"/>
    <property type="evidence" value="ECO:0007669"/>
    <property type="project" value="UniProtKB-EC"/>
</dbReference>
<dbReference type="InterPro" id="IPR001017">
    <property type="entry name" value="DH_E1"/>
</dbReference>
<gene>
    <name evidence="7" type="ORF">GCM10012280_21180</name>
</gene>
<evidence type="ECO:0000256" key="5">
    <source>
        <dbReference type="SAM" id="MobiDB-lite"/>
    </source>
</evidence>
<dbReference type="EMBL" id="BMMS01000008">
    <property type="protein sequence ID" value="GGO86030.1"/>
    <property type="molecule type" value="Genomic_DNA"/>
</dbReference>
<comment type="caution">
    <text evidence="7">The sequence shown here is derived from an EMBL/GenBank/DDBJ whole genome shotgun (WGS) entry which is preliminary data.</text>
</comment>
<dbReference type="InterPro" id="IPR029061">
    <property type="entry name" value="THDP-binding"/>
</dbReference>